<gene>
    <name evidence="3" type="ORF">ACFQHR_17310</name>
</gene>
<sequence length="619" mass="67695">MITFSLKARLLQFSFLCLITLLGFAGVSPNENNKKEKLTWLQQHKQAAAATVLLNNQSGLVPLKDLQQKIASVNLGAANSSEFDSLLNKYTSVSSFSAVGVASDSAFRSLSDDLKFYSTIIVQAPYNAFQKVAALTFIQSLQKEKQVILALTGDASVLEKLDGFTAPIVWSENETPVTANYMAQLLFGGVPANGKLERTYSAKFKKGDGYRTSAIRIKYSLPEELGINSADLHEPIDSILAEMIQEQAAPGGVVMVVKDGSVIFNKAYGAHTYDNTRPTRIDDIFDLASVTKVSATTLAVMGLYEQQKINLDKPVGTYIPSTLGSTKAELKIKDILLHQAGLPAGVGLPTPADYVSKTYSEEFPLPAADSVFIRKDYFKEVVWPRMLNAKVTAPGKYVYSDLTMYFLKEVVERQSEQPLNDFVLQNFYAPLGMQTAGFLPLARFEKDRIVPTENDTYFRKTLLQGYVHDGGAAKLGGVSGHAGLFSTANDLAILYQMLLNGGTYGGIEYLSPKTVQLFTSRQSSVSRRGLGFDGFDPESKNGYPSKLASSSTYGHTGYTGTCVWVDPAQNLVYIFLSNRVYPKVSNKLISLRTRARVQDAIYQAIEKSGKASALKPVKG</sequence>
<dbReference type="InterPro" id="IPR036881">
    <property type="entry name" value="Glyco_hydro_3_C_sf"/>
</dbReference>
<dbReference type="InterPro" id="IPR012338">
    <property type="entry name" value="Beta-lactam/transpept-like"/>
</dbReference>
<keyword evidence="1 3" id="KW-0378">Hydrolase</keyword>
<dbReference type="InterPro" id="IPR050789">
    <property type="entry name" value="Diverse_Enzym_Activities"/>
</dbReference>
<protein>
    <submittedName>
        <fullName evidence="3">Serine hydrolase domain-containing protein</fullName>
        <ecNumber evidence="3">3.-.-.-</ecNumber>
    </submittedName>
</protein>
<dbReference type="InterPro" id="IPR001466">
    <property type="entry name" value="Beta-lactam-related"/>
</dbReference>
<keyword evidence="4" id="KW-1185">Reference proteome</keyword>
<evidence type="ECO:0000256" key="1">
    <source>
        <dbReference type="ARBA" id="ARBA00022801"/>
    </source>
</evidence>
<dbReference type="PANTHER" id="PTHR43283:SF11">
    <property type="entry name" value="BETA-LACTAMASE-RELATED DOMAIN-CONTAINING PROTEIN"/>
    <property type="match status" value="1"/>
</dbReference>
<reference evidence="4" key="1">
    <citation type="journal article" date="2019" name="Int. J. Syst. Evol. Microbiol.">
        <title>The Global Catalogue of Microorganisms (GCM) 10K type strain sequencing project: providing services to taxonomists for standard genome sequencing and annotation.</title>
        <authorList>
            <consortium name="The Broad Institute Genomics Platform"/>
            <consortium name="The Broad Institute Genome Sequencing Center for Infectious Disease"/>
            <person name="Wu L."/>
            <person name="Ma J."/>
        </authorList>
    </citation>
    <scope>NUCLEOTIDE SEQUENCE [LARGE SCALE GENOMIC DNA]</scope>
    <source>
        <strain evidence="4">CGMCC 4.7393</strain>
    </source>
</reference>
<dbReference type="Gene3D" id="3.40.710.10">
    <property type="entry name" value="DD-peptidase/beta-lactamase superfamily"/>
    <property type="match status" value="1"/>
</dbReference>
<dbReference type="EC" id="3.-.-.-" evidence="3"/>
<organism evidence="3 4">
    <name type="scientific">Rufibacter roseus</name>
    <dbReference type="NCBI Taxonomy" id="1567108"/>
    <lineage>
        <taxon>Bacteria</taxon>
        <taxon>Pseudomonadati</taxon>
        <taxon>Bacteroidota</taxon>
        <taxon>Cytophagia</taxon>
        <taxon>Cytophagales</taxon>
        <taxon>Hymenobacteraceae</taxon>
        <taxon>Rufibacter</taxon>
    </lineage>
</organism>
<dbReference type="SUPFAM" id="SSF56601">
    <property type="entry name" value="beta-lactamase/transpeptidase-like"/>
    <property type="match status" value="1"/>
</dbReference>
<evidence type="ECO:0000259" key="2">
    <source>
        <dbReference type="Pfam" id="PF00144"/>
    </source>
</evidence>
<dbReference type="Proteomes" id="UP001596405">
    <property type="component" value="Unassembled WGS sequence"/>
</dbReference>
<proteinExistence type="predicted"/>
<dbReference type="RefSeq" id="WP_074988297.1">
    <property type="nucleotide sequence ID" value="NZ_JBHSYQ010000015.1"/>
</dbReference>
<feature type="domain" description="Beta-lactamase-related" evidence="2">
    <location>
        <begin position="237"/>
        <end position="585"/>
    </location>
</feature>
<dbReference type="EMBL" id="JBHSYQ010000015">
    <property type="protein sequence ID" value="MFC6999398.1"/>
    <property type="molecule type" value="Genomic_DNA"/>
</dbReference>
<comment type="caution">
    <text evidence="3">The sequence shown here is derived from an EMBL/GenBank/DDBJ whole genome shotgun (WGS) entry which is preliminary data.</text>
</comment>
<dbReference type="Pfam" id="PF00144">
    <property type="entry name" value="Beta-lactamase"/>
    <property type="match status" value="1"/>
</dbReference>
<accession>A0ABW2DSI6</accession>
<dbReference type="GO" id="GO:0016787">
    <property type="term" value="F:hydrolase activity"/>
    <property type="evidence" value="ECO:0007669"/>
    <property type="project" value="UniProtKB-KW"/>
</dbReference>
<dbReference type="PANTHER" id="PTHR43283">
    <property type="entry name" value="BETA-LACTAMASE-RELATED"/>
    <property type="match status" value="1"/>
</dbReference>
<evidence type="ECO:0000313" key="3">
    <source>
        <dbReference type="EMBL" id="MFC6999398.1"/>
    </source>
</evidence>
<name>A0ABW2DSI6_9BACT</name>
<evidence type="ECO:0000313" key="4">
    <source>
        <dbReference type="Proteomes" id="UP001596405"/>
    </source>
</evidence>
<dbReference type="Gene3D" id="3.40.50.1700">
    <property type="entry name" value="Glycoside hydrolase family 3 C-terminal domain"/>
    <property type="match status" value="1"/>
</dbReference>